<evidence type="ECO:0000256" key="7">
    <source>
        <dbReference type="PROSITE-ProRule" id="PRU01360"/>
    </source>
</evidence>
<name>A0A3S9VNV1_9BACT</name>
<dbReference type="RefSeq" id="WP_127074709.1">
    <property type="nucleotide sequence ID" value="NZ_CP032819.1"/>
</dbReference>
<feature type="chain" id="PRO_5019171837" evidence="8">
    <location>
        <begin position="28"/>
        <end position="1118"/>
    </location>
</feature>
<dbReference type="SMART" id="SM00965">
    <property type="entry name" value="STN"/>
    <property type="match status" value="1"/>
</dbReference>
<keyword evidence="4 7" id="KW-0812">Transmembrane</keyword>
<evidence type="ECO:0000259" key="9">
    <source>
        <dbReference type="SMART" id="SM00965"/>
    </source>
</evidence>
<dbReference type="Proteomes" id="UP000270673">
    <property type="component" value="Chromosome"/>
</dbReference>
<dbReference type="NCBIfam" id="TIGR04057">
    <property type="entry name" value="SusC_RagA_signa"/>
    <property type="match status" value="1"/>
</dbReference>
<dbReference type="NCBIfam" id="TIGR04056">
    <property type="entry name" value="OMP_RagA_SusC"/>
    <property type="match status" value="1"/>
</dbReference>
<dbReference type="InterPro" id="IPR023997">
    <property type="entry name" value="TonB-dep_OMP_SusC/RagA_CS"/>
</dbReference>
<evidence type="ECO:0000313" key="10">
    <source>
        <dbReference type="EMBL" id="AZS28244.1"/>
    </source>
</evidence>
<dbReference type="Gene3D" id="2.60.40.1120">
    <property type="entry name" value="Carboxypeptidase-like, regulatory domain"/>
    <property type="match status" value="1"/>
</dbReference>
<keyword evidence="5 7" id="KW-0472">Membrane</keyword>
<dbReference type="InterPro" id="IPR039426">
    <property type="entry name" value="TonB-dep_rcpt-like"/>
</dbReference>
<reference evidence="10 11" key="1">
    <citation type="submission" date="2018-10" db="EMBL/GenBank/DDBJ databases">
        <title>Butyricimonas faecalis sp. nov., isolated from human faeces and emended description of the genus Butyricimonas.</title>
        <authorList>
            <person name="Le Roy T."/>
            <person name="Van der Smissen P."/>
            <person name="Paquot A."/>
            <person name="Delzenne N."/>
            <person name="Muccioli G."/>
            <person name="Collet J.-F."/>
            <person name="Cani P.D."/>
        </authorList>
    </citation>
    <scope>NUCLEOTIDE SEQUENCE [LARGE SCALE GENOMIC DNA]</scope>
    <source>
        <strain evidence="10 11">H184</strain>
    </source>
</reference>
<evidence type="ECO:0000256" key="5">
    <source>
        <dbReference type="ARBA" id="ARBA00023136"/>
    </source>
</evidence>
<dbReference type="InterPro" id="IPR011662">
    <property type="entry name" value="Secretin/TonB_short_N"/>
</dbReference>
<evidence type="ECO:0000256" key="8">
    <source>
        <dbReference type="SAM" id="SignalP"/>
    </source>
</evidence>
<dbReference type="KEGG" id="buy:D8S85_00880"/>
<dbReference type="EMBL" id="CP032819">
    <property type="protein sequence ID" value="AZS28244.1"/>
    <property type="molecule type" value="Genomic_DNA"/>
</dbReference>
<keyword evidence="3 7" id="KW-1134">Transmembrane beta strand</keyword>
<dbReference type="InterPro" id="IPR036942">
    <property type="entry name" value="Beta-barrel_TonB_sf"/>
</dbReference>
<evidence type="ECO:0000256" key="4">
    <source>
        <dbReference type="ARBA" id="ARBA00022692"/>
    </source>
</evidence>
<dbReference type="InterPro" id="IPR023996">
    <property type="entry name" value="TonB-dep_OMP_SusC/RagA"/>
</dbReference>
<gene>
    <name evidence="10" type="ORF">D8S85_00880</name>
</gene>
<keyword evidence="11" id="KW-1185">Reference proteome</keyword>
<dbReference type="AlphaFoldDB" id="A0A3S9VNV1"/>
<dbReference type="Pfam" id="PF13715">
    <property type="entry name" value="CarbopepD_reg_2"/>
    <property type="match status" value="1"/>
</dbReference>
<protein>
    <submittedName>
        <fullName evidence="10">SusC/RagA family TonB-linked outer membrane protein</fullName>
    </submittedName>
</protein>
<comment type="similarity">
    <text evidence="7">Belongs to the TonB-dependent receptor family.</text>
</comment>
<keyword evidence="8" id="KW-0732">Signal</keyword>
<dbReference type="Pfam" id="PF07715">
    <property type="entry name" value="Plug"/>
    <property type="match status" value="1"/>
</dbReference>
<proteinExistence type="inferred from homology"/>
<keyword evidence="6 7" id="KW-0998">Cell outer membrane</keyword>
<accession>A0A3S9VNV1</accession>
<evidence type="ECO:0000313" key="11">
    <source>
        <dbReference type="Proteomes" id="UP000270673"/>
    </source>
</evidence>
<dbReference type="SUPFAM" id="SSF56935">
    <property type="entry name" value="Porins"/>
    <property type="match status" value="1"/>
</dbReference>
<organism evidence="10 11">
    <name type="scientific">Butyricimonas faecalis</name>
    <dbReference type="NCBI Taxonomy" id="2093856"/>
    <lineage>
        <taxon>Bacteria</taxon>
        <taxon>Pseudomonadati</taxon>
        <taxon>Bacteroidota</taxon>
        <taxon>Bacteroidia</taxon>
        <taxon>Bacteroidales</taxon>
        <taxon>Odoribacteraceae</taxon>
        <taxon>Butyricimonas</taxon>
    </lineage>
</organism>
<dbReference type="GO" id="GO:0009279">
    <property type="term" value="C:cell outer membrane"/>
    <property type="evidence" value="ECO:0007669"/>
    <property type="project" value="UniProtKB-SubCell"/>
</dbReference>
<sequence length="1118" mass="127357">MKRNINNPLKRYLLITFTLCFVSLSFAGNRTQIQDKIISVDFKNETLANVLKELKNKTGYEFLYNLEIVNKAPLVTVKVEEKPFTQVLTLCLENTGFTYQIIDNTIVIKLKEKNDNTPQNKEISGVVLDENNTPLPGTTIMIKGTQIGSATGKDGKFKLTLPNIKNITLVVSFLGFETQNIELSNQKELKIILQEKKESLKDVVVTGYANVKKSSFTGSAIRVEKKELLKVASRNVISALQVFDPSLRIMKNNDMGSDPNTVPEFYIRGRSGVGVMELDKNSVSKTALQNNPNSPLFIMDGYEVKIDKVYDFDPNRIANITILKDAAATALYGSRAANGVIVIETVAPQPGKLRVSYDFMGELTVPDISGYNLMNASEKLEAERLAGFFDSEAPVTYQSLQQEYTEKRNNIMAGVNTDWISLPLRNPFNHKHSLFVEGGSNNFRFGITMRYDVQNGVMKESGRTRIGSSFMLDYRVKNLQLRNEVNYDVTKGTNSPYGDFSEYTRRLPYVSYKDIEGNYVNDLKWHINDTRLNPYYEAKLMKNFSHNNYSSLTDNLGVNWYIMDGFQMKAQFSITKTNEWSSVFVDPESATFKSSTEDLSVQKGTLDKSDSETINWNFKAFANYVKTLGYHNINFSVGVELNENKYSYESTTFRGFPSGELSSPMYAEKSDAPTFSDNHTRLSSVYTALNYSFQDIYLLDASYRMDGSSEFGTDNKTASFYAIGAGVNFHKYDFIQKLDKISQLRLTGTYGQTGKVNFPAYAAKHTYKISDKYYGTGNGLMLFYMGNDKLTWEKTNELNLRLVLGLFNDNITLEVDWYNKLTKDLITDVTIPVSTGFESYKDNLGEVRNRGYEIILRANIYKTQNWDVILYGNMAHNKNRIMKISESLKAYNTRVDEEFAKFEHDKKNLTYAKPLIKYEEGGSLTAIWGMKSLGINPSDGKEIFVNRDGTISYDYVSSQQQILGDKEPDAQGSFGVNLRYRNFSLFASFMYEFGAQVYNTTLVEKVECVDLRYQNADKRVLTQRWESAGQRTTLKDIKDRSETTRPTSRFVQDYNAIDFTSLSFSYDFNRELIHRFGLSMLRLQFQMGDVAHISNVKQERGLSYPFSRTFNFSLNATF</sequence>
<dbReference type="SUPFAM" id="SSF49464">
    <property type="entry name" value="Carboxypeptidase regulatory domain-like"/>
    <property type="match status" value="1"/>
</dbReference>
<evidence type="ECO:0000256" key="1">
    <source>
        <dbReference type="ARBA" id="ARBA00004571"/>
    </source>
</evidence>
<dbReference type="Pfam" id="PF07660">
    <property type="entry name" value="STN"/>
    <property type="match status" value="1"/>
</dbReference>
<keyword evidence="2 7" id="KW-0813">Transport</keyword>
<dbReference type="Gene3D" id="2.40.170.20">
    <property type="entry name" value="TonB-dependent receptor, beta-barrel domain"/>
    <property type="match status" value="1"/>
</dbReference>
<comment type="subcellular location">
    <subcellularLocation>
        <location evidence="1 7">Cell outer membrane</location>
        <topology evidence="1 7">Multi-pass membrane protein</topology>
    </subcellularLocation>
</comment>
<dbReference type="Gene3D" id="3.55.50.30">
    <property type="match status" value="1"/>
</dbReference>
<dbReference type="OrthoDB" id="1094723at2"/>
<evidence type="ECO:0000256" key="2">
    <source>
        <dbReference type="ARBA" id="ARBA00022448"/>
    </source>
</evidence>
<feature type="domain" description="Secretin/TonB short N-terminal" evidence="9">
    <location>
        <begin position="60"/>
        <end position="111"/>
    </location>
</feature>
<dbReference type="InterPro" id="IPR012910">
    <property type="entry name" value="Plug_dom"/>
</dbReference>
<feature type="signal peptide" evidence="8">
    <location>
        <begin position="1"/>
        <end position="27"/>
    </location>
</feature>
<dbReference type="InterPro" id="IPR008969">
    <property type="entry name" value="CarboxyPept-like_regulatory"/>
</dbReference>
<evidence type="ECO:0000256" key="3">
    <source>
        <dbReference type="ARBA" id="ARBA00022452"/>
    </source>
</evidence>
<evidence type="ECO:0000256" key="6">
    <source>
        <dbReference type="ARBA" id="ARBA00023237"/>
    </source>
</evidence>
<dbReference type="InterPro" id="IPR037066">
    <property type="entry name" value="Plug_dom_sf"/>
</dbReference>
<dbReference type="Gene3D" id="2.170.130.10">
    <property type="entry name" value="TonB-dependent receptor, plug domain"/>
    <property type="match status" value="1"/>
</dbReference>
<dbReference type="PROSITE" id="PS52016">
    <property type="entry name" value="TONB_DEPENDENT_REC_3"/>
    <property type="match status" value="1"/>
</dbReference>